<accession>A0ABV4Q6R0</accession>
<dbReference type="InterPro" id="IPR036390">
    <property type="entry name" value="WH_DNA-bd_sf"/>
</dbReference>
<name>A0ABV4Q6R0_9ACTN</name>
<dbReference type="RefSeq" id="WP_371947672.1">
    <property type="nucleotide sequence ID" value="NZ_JAXCEI010000002.1"/>
</dbReference>
<comment type="caution">
    <text evidence="2">The sequence shown here is derived from an EMBL/GenBank/DDBJ whole genome shotgun (WGS) entry which is preliminary data.</text>
</comment>
<feature type="domain" description="Transcription regulator PadR N-terminal" evidence="1">
    <location>
        <begin position="14"/>
        <end position="90"/>
    </location>
</feature>
<dbReference type="PANTHER" id="PTHR33169:SF27">
    <property type="entry name" value="TRANSCRIPTIONAL REGULATOR PADR FAMILY PROTEIN"/>
    <property type="match status" value="1"/>
</dbReference>
<keyword evidence="3" id="KW-1185">Reference proteome</keyword>
<proteinExistence type="predicted"/>
<organism evidence="2 3">
    <name type="scientific">Actinomadura monticuli</name>
    <dbReference type="NCBI Taxonomy" id="3097367"/>
    <lineage>
        <taxon>Bacteria</taxon>
        <taxon>Bacillati</taxon>
        <taxon>Actinomycetota</taxon>
        <taxon>Actinomycetes</taxon>
        <taxon>Streptosporangiales</taxon>
        <taxon>Thermomonosporaceae</taxon>
        <taxon>Actinomadura</taxon>
    </lineage>
</organism>
<dbReference type="InterPro" id="IPR052509">
    <property type="entry name" value="Metal_resp_DNA-bind_regulator"/>
</dbReference>
<dbReference type="Proteomes" id="UP001569963">
    <property type="component" value="Unassembled WGS sequence"/>
</dbReference>
<protein>
    <submittedName>
        <fullName evidence="2">PadR family transcriptional regulator</fullName>
    </submittedName>
</protein>
<evidence type="ECO:0000259" key="1">
    <source>
        <dbReference type="Pfam" id="PF03551"/>
    </source>
</evidence>
<dbReference type="InterPro" id="IPR036388">
    <property type="entry name" value="WH-like_DNA-bd_sf"/>
</dbReference>
<dbReference type="Pfam" id="PF03551">
    <property type="entry name" value="PadR"/>
    <property type="match status" value="1"/>
</dbReference>
<evidence type="ECO:0000313" key="2">
    <source>
        <dbReference type="EMBL" id="MFA1538332.1"/>
    </source>
</evidence>
<reference evidence="2 3" key="1">
    <citation type="submission" date="2023-11" db="EMBL/GenBank/DDBJ databases">
        <title>Actinomadura monticuli sp. nov., isolated from volcanic ash.</title>
        <authorList>
            <person name="Lee S.D."/>
            <person name="Yang H."/>
            <person name="Kim I.S."/>
        </authorList>
    </citation>
    <scope>NUCLEOTIDE SEQUENCE [LARGE SCALE GENOMIC DNA]</scope>
    <source>
        <strain evidence="2 3">DLS-62</strain>
    </source>
</reference>
<evidence type="ECO:0000313" key="3">
    <source>
        <dbReference type="Proteomes" id="UP001569963"/>
    </source>
</evidence>
<dbReference type="Gene3D" id="1.10.10.10">
    <property type="entry name" value="Winged helix-like DNA-binding domain superfamily/Winged helix DNA-binding domain"/>
    <property type="match status" value="1"/>
</dbReference>
<dbReference type="PANTHER" id="PTHR33169">
    <property type="entry name" value="PADR-FAMILY TRANSCRIPTIONAL REGULATOR"/>
    <property type="match status" value="1"/>
</dbReference>
<sequence>MVKRKVSNPLALAVLAVLSESSMHPYEMAQKLKGRGKEQSIRINYGSLYTVVDALVRASFIEPVETFREGRRPERTVYALTPAGEVELREWLSEILRTSTKEYPEFEAGLSLMPVLPPETVAPLLRQRIESLDIRLAEVRAFMDQMRSNGLRRLFLIEAEYEEMMLRAELAWVKCLAEELEEGTLEDLEIWYRWHQGDESSRSFAIRGKERHVS</sequence>
<dbReference type="SUPFAM" id="SSF46785">
    <property type="entry name" value="Winged helix' DNA-binding domain"/>
    <property type="match status" value="1"/>
</dbReference>
<dbReference type="InterPro" id="IPR005149">
    <property type="entry name" value="Tscrpt_reg_PadR_N"/>
</dbReference>
<dbReference type="EMBL" id="JAXCEI010000002">
    <property type="protein sequence ID" value="MFA1538332.1"/>
    <property type="molecule type" value="Genomic_DNA"/>
</dbReference>
<gene>
    <name evidence="2" type="ORF">SM611_05265</name>
</gene>